<organism evidence="8 10">
    <name type="scientific">Gimesia maris</name>
    <dbReference type="NCBI Taxonomy" id="122"/>
    <lineage>
        <taxon>Bacteria</taxon>
        <taxon>Pseudomonadati</taxon>
        <taxon>Planctomycetota</taxon>
        <taxon>Planctomycetia</taxon>
        <taxon>Planctomycetales</taxon>
        <taxon>Planctomycetaceae</taxon>
        <taxon>Gimesia</taxon>
    </lineage>
</organism>
<evidence type="ECO:0000256" key="5">
    <source>
        <dbReference type="RuleBase" id="RU003915"/>
    </source>
</evidence>
<reference evidence="8 10" key="1">
    <citation type="journal article" date="2018" name="Nat. Biotechnol.">
        <title>A standardized bacterial taxonomy based on genome phylogeny substantially revises the tree of life.</title>
        <authorList>
            <person name="Parks D.H."/>
            <person name="Chuvochina M."/>
            <person name="Waite D.W."/>
            <person name="Rinke C."/>
            <person name="Skarshewski A."/>
            <person name="Chaumeil P.A."/>
            <person name="Hugenholtz P."/>
        </authorList>
    </citation>
    <scope>NUCLEOTIDE SEQUENCE [LARGE SCALE GENOMIC DNA]</scope>
    <source>
        <strain evidence="8">UBA9375</strain>
    </source>
</reference>
<keyword evidence="3 4" id="KW-0413">Isomerase</keyword>
<sequence length="171" mass="18642">MKKSQFLVLCGLICLTFTGCKGYFQPKEETGSVSVSSDSRPHRSTRSEEMEVYVSDESTPGYLTTASGLKYRIVREGSDTKPGPTDHVTVHYRGTLEDGTEFDSSYSRGQTISFPLNGVIRGWTEGLQLIGEGGEVELIIPSELGYGAQGMPPVIPGGATLHFRVELFKVN</sequence>
<dbReference type="EMBL" id="CP042910">
    <property type="protein sequence ID" value="QEG18963.1"/>
    <property type="molecule type" value="Genomic_DNA"/>
</dbReference>
<dbReference type="PANTHER" id="PTHR45779:SF7">
    <property type="entry name" value="PEPTIDYLPROLYL ISOMERASE"/>
    <property type="match status" value="1"/>
</dbReference>
<dbReference type="GeneID" id="98649303"/>
<name>A0A3D3R771_9PLAN</name>
<dbReference type="Proteomes" id="UP000322887">
    <property type="component" value="Chromosome"/>
</dbReference>
<gene>
    <name evidence="8" type="ORF">DIT97_17460</name>
    <name evidence="9" type="ORF">GmarT_48590</name>
</gene>
<dbReference type="InterPro" id="IPR044609">
    <property type="entry name" value="FKBP2/11"/>
</dbReference>
<comment type="similarity">
    <text evidence="5">Belongs to the FKBP-type PPIase family.</text>
</comment>
<proteinExistence type="inferred from homology"/>
<dbReference type="RefSeq" id="WP_002647796.1">
    <property type="nucleotide sequence ID" value="NZ_CAXBMG010000010.1"/>
</dbReference>
<evidence type="ECO:0000256" key="3">
    <source>
        <dbReference type="ARBA" id="ARBA00023235"/>
    </source>
</evidence>
<dbReference type="GO" id="GO:0003755">
    <property type="term" value="F:peptidyl-prolyl cis-trans isomerase activity"/>
    <property type="evidence" value="ECO:0007669"/>
    <property type="project" value="UniProtKB-UniRule"/>
</dbReference>
<comment type="catalytic activity">
    <reaction evidence="1 4 5">
        <text>[protein]-peptidylproline (omega=180) = [protein]-peptidylproline (omega=0)</text>
        <dbReference type="Rhea" id="RHEA:16237"/>
        <dbReference type="Rhea" id="RHEA-COMP:10747"/>
        <dbReference type="Rhea" id="RHEA-COMP:10748"/>
        <dbReference type="ChEBI" id="CHEBI:83833"/>
        <dbReference type="ChEBI" id="CHEBI:83834"/>
        <dbReference type="EC" id="5.2.1.8"/>
    </reaction>
</comment>
<dbReference type="PROSITE" id="PS51257">
    <property type="entry name" value="PROKAR_LIPOPROTEIN"/>
    <property type="match status" value="1"/>
</dbReference>
<evidence type="ECO:0000256" key="2">
    <source>
        <dbReference type="ARBA" id="ARBA00023110"/>
    </source>
</evidence>
<evidence type="ECO:0000313" key="11">
    <source>
        <dbReference type="Proteomes" id="UP000322887"/>
    </source>
</evidence>
<dbReference type="InterPro" id="IPR046357">
    <property type="entry name" value="PPIase_dom_sf"/>
</dbReference>
<dbReference type="Proteomes" id="UP000263642">
    <property type="component" value="Unassembled WGS sequence"/>
</dbReference>
<dbReference type="Gene3D" id="3.10.50.40">
    <property type="match status" value="1"/>
</dbReference>
<evidence type="ECO:0000256" key="6">
    <source>
        <dbReference type="SAM" id="MobiDB-lite"/>
    </source>
</evidence>
<dbReference type="InterPro" id="IPR001179">
    <property type="entry name" value="PPIase_FKBP_dom"/>
</dbReference>
<dbReference type="PROSITE" id="PS50059">
    <property type="entry name" value="FKBP_PPIASE"/>
    <property type="match status" value="1"/>
</dbReference>
<evidence type="ECO:0000313" key="10">
    <source>
        <dbReference type="Proteomes" id="UP000263642"/>
    </source>
</evidence>
<keyword evidence="11" id="KW-1185">Reference proteome</keyword>
<evidence type="ECO:0000256" key="1">
    <source>
        <dbReference type="ARBA" id="ARBA00000971"/>
    </source>
</evidence>
<reference evidence="9 11" key="2">
    <citation type="submission" date="2019-08" db="EMBL/GenBank/DDBJ databases">
        <title>Deep-cultivation of Planctomycetes and their phenomic and genomic characterization uncovers novel biology.</title>
        <authorList>
            <person name="Wiegand S."/>
            <person name="Jogler M."/>
            <person name="Boedeker C."/>
            <person name="Pinto D."/>
            <person name="Vollmers J."/>
            <person name="Rivas-Marin E."/>
            <person name="Kohn T."/>
            <person name="Peeters S.H."/>
            <person name="Heuer A."/>
            <person name="Rast P."/>
            <person name="Oberbeckmann S."/>
            <person name="Bunk B."/>
            <person name="Jeske O."/>
            <person name="Meyerdierks A."/>
            <person name="Storesund J.E."/>
            <person name="Kallscheuer N."/>
            <person name="Luecker S."/>
            <person name="Lage O.M."/>
            <person name="Pohl T."/>
            <person name="Merkel B.J."/>
            <person name="Hornburger P."/>
            <person name="Mueller R.-W."/>
            <person name="Bruemmer F."/>
            <person name="Labrenz M."/>
            <person name="Spormann A.M."/>
            <person name="Op den Camp H."/>
            <person name="Overmann J."/>
            <person name="Amann R."/>
            <person name="Jetten M.S.M."/>
            <person name="Mascher T."/>
            <person name="Medema M.H."/>
            <person name="Devos D.P."/>
            <person name="Kaster A.-K."/>
            <person name="Ovreas L."/>
            <person name="Rohde M."/>
            <person name="Galperin M.Y."/>
            <person name="Jogler C."/>
        </authorList>
    </citation>
    <scope>NUCLEOTIDE SEQUENCE [LARGE SCALE GENOMIC DNA]</scope>
    <source>
        <strain evidence="9 11">DSM 8797</strain>
    </source>
</reference>
<evidence type="ECO:0000259" key="7">
    <source>
        <dbReference type="PROSITE" id="PS50059"/>
    </source>
</evidence>
<dbReference type="EC" id="5.2.1.8" evidence="5"/>
<feature type="domain" description="PPIase FKBP-type" evidence="7">
    <location>
        <begin position="85"/>
        <end position="171"/>
    </location>
</feature>
<accession>A0A3D3R771</accession>
<evidence type="ECO:0000313" key="8">
    <source>
        <dbReference type="EMBL" id="HCO24721.1"/>
    </source>
</evidence>
<dbReference type="AlphaFoldDB" id="A0A3D3R771"/>
<dbReference type="SUPFAM" id="SSF54534">
    <property type="entry name" value="FKBP-like"/>
    <property type="match status" value="1"/>
</dbReference>
<dbReference type="FunFam" id="3.10.50.40:FF:000006">
    <property type="entry name" value="Peptidyl-prolyl cis-trans isomerase"/>
    <property type="match status" value="1"/>
</dbReference>
<accession>A0A517XHA9</accession>
<dbReference type="Pfam" id="PF00254">
    <property type="entry name" value="FKBP_C"/>
    <property type="match status" value="1"/>
</dbReference>
<protein>
    <recommendedName>
        <fullName evidence="5">Peptidyl-prolyl cis-trans isomerase</fullName>
        <ecNumber evidence="5">5.2.1.8</ecNumber>
    </recommendedName>
</protein>
<evidence type="ECO:0000256" key="4">
    <source>
        <dbReference type="PROSITE-ProRule" id="PRU00277"/>
    </source>
</evidence>
<dbReference type="EMBL" id="DQAY01000106">
    <property type="protein sequence ID" value="HCO24721.1"/>
    <property type="molecule type" value="Genomic_DNA"/>
</dbReference>
<feature type="compositionally biased region" description="Basic and acidic residues" evidence="6">
    <location>
        <begin position="39"/>
        <end position="48"/>
    </location>
</feature>
<feature type="region of interest" description="Disordered" evidence="6">
    <location>
        <begin position="28"/>
        <end position="48"/>
    </location>
</feature>
<keyword evidence="2 4" id="KW-0697">Rotamase</keyword>
<dbReference type="PANTHER" id="PTHR45779">
    <property type="entry name" value="PEPTIDYLPROLYL ISOMERASE"/>
    <property type="match status" value="1"/>
</dbReference>
<evidence type="ECO:0000313" key="9">
    <source>
        <dbReference type="EMBL" id="QEG18963.1"/>
    </source>
</evidence>